<dbReference type="UniPathway" id="UPA00148"/>
<dbReference type="NCBIfam" id="TIGR00715">
    <property type="entry name" value="precor6x_red"/>
    <property type="match status" value="1"/>
</dbReference>
<evidence type="ECO:0000313" key="6">
    <source>
        <dbReference type="Proteomes" id="UP000321960"/>
    </source>
</evidence>
<dbReference type="RefSeq" id="WP_147025757.1">
    <property type="nucleotide sequence ID" value="NZ_BJZU01000034.1"/>
</dbReference>
<dbReference type="AlphaFoldDB" id="A0A512J2C9"/>
<comment type="pathway">
    <text evidence="1">Cofactor biosynthesis; adenosylcobalamin biosynthesis.</text>
</comment>
<dbReference type="Proteomes" id="UP000321960">
    <property type="component" value="Unassembled WGS sequence"/>
</dbReference>
<dbReference type="InterPro" id="IPR003723">
    <property type="entry name" value="Precorrin-6x_reduct"/>
</dbReference>
<evidence type="ECO:0000313" key="5">
    <source>
        <dbReference type="EMBL" id="GLS65061.1"/>
    </source>
</evidence>
<comment type="caution">
    <text evidence="4">The sequence shown here is derived from an EMBL/GenBank/DDBJ whole genome shotgun (WGS) entry which is preliminary data.</text>
</comment>
<dbReference type="Pfam" id="PF02571">
    <property type="entry name" value="CbiJ"/>
    <property type="match status" value="1"/>
</dbReference>
<evidence type="ECO:0000313" key="4">
    <source>
        <dbReference type="EMBL" id="GEP04110.1"/>
    </source>
</evidence>
<evidence type="ECO:0000256" key="3">
    <source>
        <dbReference type="ARBA" id="ARBA00023002"/>
    </source>
</evidence>
<keyword evidence="2" id="KW-0169">Cobalamin biosynthesis</keyword>
<protein>
    <submittedName>
        <fullName evidence="4">Precorrin-6A reductase</fullName>
    </submittedName>
</protein>
<evidence type="ECO:0000313" key="7">
    <source>
        <dbReference type="Proteomes" id="UP001156856"/>
    </source>
</evidence>
<evidence type="ECO:0000256" key="2">
    <source>
        <dbReference type="ARBA" id="ARBA00022573"/>
    </source>
</evidence>
<dbReference type="PROSITE" id="PS51014">
    <property type="entry name" value="COBK_CBIJ"/>
    <property type="match status" value="1"/>
</dbReference>
<name>A0A512J2C9_9HYPH</name>
<reference evidence="5" key="1">
    <citation type="journal article" date="2014" name="Int. J. Syst. Evol. Microbiol.">
        <title>Complete genome of a new Firmicutes species belonging to the dominant human colonic microbiota ('Ruminococcus bicirculans') reveals two chromosomes and a selective capacity to utilize plant glucans.</title>
        <authorList>
            <consortium name="NISC Comparative Sequencing Program"/>
            <person name="Wegmann U."/>
            <person name="Louis P."/>
            <person name="Goesmann A."/>
            <person name="Henrissat B."/>
            <person name="Duncan S.H."/>
            <person name="Flint H.J."/>
        </authorList>
    </citation>
    <scope>NUCLEOTIDE SEQUENCE</scope>
    <source>
        <strain evidence="5">NBRC 107715</strain>
    </source>
</reference>
<organism evidence="4 6">
    <name type="scientific">Methylobacterium oxalidis</name>
    <dbReference type="NCBI Taxonomy" id="944322"/>
    <lineage>
        <taxon>Bacteria</taxon>
        <taxon>Pseudomonadati</taxon>
        <taxon>Pseudomonadota</taxon>
        <taxon>Alphaproteobacteria</taxon>
        <taxon>Hyphomicrobiales</taxon>
        <taxon>Methylobacteriaceae</taxon>
        <taxon>Methylobacterium</taxon>
    </lineage>
</organism>
<evidence type="ECO:0000256" key="1">
    <source>
        <dbReference type="ARBA" id="ARBA00004953"/>
    </source>
</evidence>
<dbReference type="OrthoDB" id="5183775at2"/>
<dbReference type="NCBIfam" id="NF005968">
    <property type="entry name" value="PRK08057.1-2"/>
    <property type="match status" value="1"/>
</dbReference>
<dbReference type="EMBL" id="BSPK01000060">
    <property type="protein sequence ID" value="GLS65061.1"/>
    <property type="molecule type" value="Genomic_DNA"/>
</dbReference>
<reference evidence="7" key="2">
    <citation type="journal article" date="2019" name="Int. J. Syst. Evol. Microbiol.">
        <title>The Global Catalogue of Microorganisms (GCM) 10K type strain sequencing project: providing services to taxonomists for standard genome sequencing and annotation.</title>
        <authorList>
            <consortium name="The Broad Institute Genomics Platform"/>
            <consortium name="The Broad Institute Genome Sequencing Center for Infectious Disease"/>
            <person name="Wu L."/>
            <person name="Ma J."/>
        </authorList>
    </citation>
    <scope>NUCLEOTIDE SEQUENCE [LARGE SCALE GENOMIC DNA]</scope>
    <source>
        <strain evidence="7">NBRC 107715</strain>
    </source>
</reference>
<gene>
    <name evidence="5" type="ORF">GCM10007888_34420</name>
    <name evidence="4" type="ORF">MOX02_21480</name>
</gene>
<reference evidence="4 6" key="3">
    <citation type="submission" date="2019-07" db="EMBL/GenBank/DDBJ databases">
        <title>Whole genome shotgun sequence of Methylobacterium oxalidis NBRC 107715.</title>
        <authorList>
            <person name="Hosoyama A."/>
            <person name="Uohara A."/>
            <person name="Ohji S."/>
            <person name="Ichikawa N."/>
        </authorList>
    </citation>
    <scope>NUCLEOTIDE SEQUENCE [LARGE SCALE GENOMIC DNA]</scope>
    <source>
        <strain evidence="4 6">NBRC 107715</strain>
    </source>
</reference>
<dbReference type="Proteomes" id="UP001156856">
    <property type="component" value="Unassembled WGS sequence"/>
</dbReference>
<sequence>MRILILGGTGEASALVRGLAGSGHAVTLSLAGRTATPKREAVPTRVGGFGGPEGLARYLAESGIDRLVDATHPFAARISRNAAAASRLAGVPLLAIRRPPWERQAGDDWREAASVAESVACLGEAPVRAFLTVGRLELAAFEAAPQHDYVVRAIEPVAEVLRVPHLTAIAARGPFDAAAEAAFLRGSGIDVLVSKNSGGDATYGKIAAARELGIPVVMVRRPDKPEVPAVENAESALRVLLGTT</sequence>
<dbReference type="GO" id="GO:0016994">
    <property type="term" value="F:precorrin-6A reductase activity"/>
    <property type="evidence" value="ECO:0007669"/>
    <property type="project" value="InterPro"/>
</dbReference>
<accession>A0A512J2C9</accession>
<keyword evidence="7" id="KW-1185">Reference proteome</keyword>
<keyword evidence="3" id="KW-0560">Oxidoreductase</keyword>
<dbReference type="PANTHER" id="PTHR36925">
    <property type="entry name" value="COBALT-PRECORRIN-6A REDUCTASE"/>
    <property type="match status" value="1"/>
</dbReference>
<dbReference type="EMBL" id="BJZU01000034">
    <property type="protein sequence ID" value="GEP04110.1"/>
    <property type="molecule type" value="Genomic_DNA"/>
</dbReference>
<dbReference type="GO" id="GO:0009236">
    <property type="term" value="P:cobalamin biosynthetic process"/>
    <property type="evidence" value="ECO:0007669"/>
    <property type="project" value="UniProtKB-UniPathway"/>
</dbReference>
<reference evidence="5" key="4">
    <citation type="submission" date="2023-01" db="EMBL/GenBank/DDBJ databases">
        <title>Draft genome sequence of Methylobacterium oxalidis strain NBRC 107715.</title>
        <authorList>
            <person name="Sun Q."/>
            <person name="Mori K."/>
        </authorList>
    </citation>
    <scope>NUCLEOTIDE SEQUENCE</scope>
    <source>
        <strain evidence="5">NBRC 107715</strain>
    </source>
</reference>
<proteinExistence type="predicted"/>
<dbReference type="PANTHER" id="PTHR36925:SF1">
    <property type="entry name" value="COBALT-PRECORRIN-6A REDUCTASE"/>
    <property type="match status" value="1"/>
</dbReference>